<evidence type="ECO:0000313" key="3">
    <source>
        <dbReference type="Proteomes" id="UP000007587"/>
    </source>
</evidence>
<evidence type="ECO:0008006" key="4">
    <source>
        <dbReference type="Google" id="ProtNLM"/>
    </source>
</evidence>
<keyword evidence="1" id="KW-0732">Signal</keyword>
<name>H8N1J7_CORCM</name>
<dbReference type="OrthoDB" id="5380854at2"/>
<dbReference type="STRING" id="1144275.COCOR_01805"/>
<dbReference type="RefSeq" id="WP_014394651.1">
    <property type="nucleotide sequence ID" value="NC_017030.1"/>
</dbReference>
<dbReference type="AlphaFoldDB" id="H8N1J7"/>
<evidence type="ECO:0000256" key="1">
    <source>
        <dbReference type="SAM" id="SignalP"/>
    </source>
</evidence>
<gene>
    <name evidence="2" type="ordered locus">COCOR_01805</name>
</gene>
<organism evidence="2 3">
    <name type="scientific">Corallococcus coralloides (strain ATCC 25202 / DSM 2259 / NBRC 100086 / M2)</name>
    <name type="common">Myxococcus coralloides</name>
    <dbReference type="NCBI Taxonomy" id="1144275"/>
    <lineage>
        <taxon>Bacteria</taxon>
        <taxon>Pseudomonadati</taxon>
        <taxon>Myxococcota</taxon>
        <taxon>Myxococcia</taxon>
        <taxon>Myxococcales</taxon>
        <taxon>Cystobacterineae</taxon>
        <taxon>Myxococcaceae</taxon>
        <taxon>Corallococcus</taxon>
    </lineage>
</organism>
<sequence>MSAYRILASAAVWLSSAVALAAPPSSPRLPASAAAPGFTLDYARTLEQSGMVFVPYEEQNRGPLYYTQYTQVPTGTASVGDFRRIIVNLRPTAQVQGLYLPFVNQYGILDANISPIPAYGDCQPTQAVKDFLSFMPVGYRPALVASSHPVVCAVSLYFPSVYEQTVKDFIAAQPVLTLDATVPLCEPTSLRMDVNAINLALQTAGVLQVSGAGVWTGNQWDVIFESVRLTQTSPQLFATQDPQEGWRAYVQLFQLDPAAETATMSAANAQQRIFMCIPRPLHIRFGQVAEP</sequence>
<keyword evidence="3" id="KW-1185">Reference proteome</keyword>
<evidence type="ECO:0000313" key="2">
    <source>
        <dbReference type="EMBL" id="AFE04300.1"/>
    </source>
</evidence>
<dbReference type="KEGG" id="ccx:COCOR_01805"/>
<protein>
    <recommendedName>
        <fullName evidence="4">Lipoprotein</fullName>
    </recommendedName>
</protein>
<reference evidence="2 3" key="1">
    <citation type="journal article" date="2012" name="J. Bacteriol.">
        <title>Complete Genome Sequence of the Fruiting Myxobacterium Corallococcus coralloides DSM 2259.</title>
        <authorList>
            <person name="Huntley S."/>
            <person name="Zhang Y."/>
            <person name="Treuner-Lange A."/>
            <person name="Kneip S."/>
            <person name="Sensen C.W."/>
            <person name="Sogaard-Andersen L."/>
        </authorList>
    </citation>
    <scope>NUCLEOTIDE SEQUENCE [LARGE SCALE GENOMIC DNA]</scope>
    <source>
        <strain evidence="3">ATCC 25202 / DSM 2259 / NBRC 100086 / M2</strain>
    </source>
</reference>
<accession>H8N1J7</accession>
<proteinExistence type="predicted"/>
<dbReference type="InParanoid" id="H8N1J7"/>
<dbReference type="EMBL" id="CP003389">
    <property type="protein sequence ID" value="AFE04300.1"/>
    <property type="molecule type" value="Genomic_DNA"/>
</dbReference>
<dbReference type="HOGENOM" id="CLU_1018726_0_0_7"/>
<feature type="signal peptide" evidence="1">
    <location>
        <begin position="1"/>
        <end position="21"/>
    </location>
</feature>
<feature type="chain" id="PRO_5003615475" description="Lipoprotein" evidence="1">
    <location>
        <begin position="22"/>
        <end position="291"/>
    </location>
</feature>
<dbReference type="Proteomes" id="UP000007587">
    <property type="component" value="Chromosome"/>
</dbReference>
<reference evidence="3" key="2">
    <citation type="submission" date="2012-03" db="EMBL/GenBank/DDBJ databases">
        <title>Genome sequence of the fruiting myxobacterium Corallococcus coralloides DSM 2259.</title>
        <authorList>
            <person name="Huntley S."/>
            <person name="Zhang Y."/>
            <person name="Treuner-Lange A."/>
            <person name="Sensen C.W."/>
            <person name="Sogaard-Andersen L."/>
        </authorList>
    </citation>
    <scope>NUCLEOTIDE SEQUENCE [LARGE SCALE GENOMIC DNA]</scope>
    <source>
        <strain evidence="3">ATCC 25202 / DSM 2259 / NBRC 100086 / M2</strain>
    </source>
</reference>